<feature type="signal peptide" evidence="1">
    <location>
        <begin position="1"/>
        <end position="19"/>
    </location>
</feature>
<protein>
    <recommendedName>
        <fullName evidence="2">Fibronectin type-III domain-containing protein</fullName>
    </recommendedName>
</protein>
<comment type="caution">
    <text evidence="3">The sequence shown here is derived from an EMBL/GenBank/DDBJ whole genome shotgun (WGS) entry which is preliminary data.</text>
</comment>
<feature type="chain" id="PRO_5020944209" description="Fibronectin type-III domain-containing protein" evidence="1">
    <location>
        <begin position="20"/>
        <end position="641"/>
    </location>
</feature>
<dbReference type="Proteomes" id="UP000290283">
    <property type="component" value="Unassembled WGS sequence"/>
</dbReference>
<keyword evidence="4" id="KW-1185">Reference proteome</keyword>
<gene>
    <name evidence="3" type="ORF">EQG63_04085</name>
</gene>
<evidence type="ECO:0000313" key="4">
    <source>
        <dbReference type="Proteomes" id="UP000290283"/>
    </source>
</evidence>
<sequence length="641" mass="71577">MKKIYLYSVLFLISGIMNAQEYKLFGASAGNKVQLKWMSKSIKGNTSFDVFRSESNGSWQKLNTTSVVPSPVITEAELNSPKNQFPKDKSYEFYIKNKNSKETVANKKAYEAYQLSLAAIFDSQVAKHLGIYFEDNSVVNGKKYNYKVVDAQTGKELSVLNGLVAGELPAAPENFKGIQEKQNVKLSWKNNEDFMGCNIYRNGAKINAEPIMANLEKAGYQIGYVDSNLAEGSYTYVLKGITFINTESQASAEIKMEIKDATPPSVVKGVKAECKNDEVVLAWQASKDKDLSGYNVLKSTDKGKTFAKVNAQLLSEVKYVEKLEAAASGTFQYKIEALDKSNNSSKSNPVSVFAPDHHAPAIPREVASKVEKGKITLSWNSNNEKDLSGYRIYRGLKDDDENEMLLLNVTPQAQTTFVDTFNEKAGTKFIYKVTAVDKAFNESPQAAVWVQLPDVVPPSAPFLNDATYEREQVNLKWDAITNDAILGYDVYRVFEDKEEKINRTPVTTTTFSDTENTKRGVLQYYIKAIDSAKLESKPSNKITVATADFSNKKLKITVFQEVSAKKVMISYEGLKSDEIQTMKLFRKSNGTGFVRIPFAVNPSGILDETSEENKIYDYYLEVLTTDDVKLKSEIGSINNTF</sequence>
<keyword evidence="1" id="KW-0732">Signal</keyword>
<evidence type="ECO:0000313" key="3">
    <source>
        <dbReference type="EMBL" id="RXR21129.1"/>
    </source>
</evidence>
<dbReference type="RefSeq" id="WP_129434699.1">
    <property type="nucleotide sequence ID" value="NZ_SBKO01000001.1"/>
</dbReference>
<evidence type="ECO:0000259" key="2">
    <source>
        <dbReference type="PROSITE" id="PS50853"/>
    </source>
</evidence>
<dbReference type="InterPro" id="IPR013783">
    <property type="entry name" value="Ig-like_fold"/>
</dbReference>
<dbReference type="OrthoDB" id="923194at2"/>
<proteinExistence type="predicted"/>
<feature type="domain" description="Fibronectin type-III" evidence="2">
    <location>
        <begin position="359"/>
        <end position="455"/>
    </location>
</feature>
<dbReference type="InterPro" id="IPR003961">
    <property type="entry name" value="FN3_dom"/>
</dbReference>
<dbReference type="EMBL" id="SBKO01000001">
    <property type="protein sequence ID" value="RXR21129.1"/>
    <property type="molecule type" value="Genomic_DNA"/>
</dbReference>
<reference evidence="4" key="1">
    <citation type="submission" date="2019-01" db="EMBL/GenBank/DDBJ databases">
        <title>Cytophagaceae bacterium strain CAR-16.</title>
        <authorList>
            <person name="Chen W.-M."/>
        </authorList>
    </citation>
    <scope>NUCLEOTIDE SEQUENCE [LARGE SCALE GENOMIC DNA]</scope>
    <source>
        <strain evidence="4">LLJ-11</strain>
    </source>
</reference>
<accession>A0A4Q1K955</accession>
<dbReference type="SUPFAM" id="SSF49265">
    <property type="entry name" value="Fibronectin type III"/>
    <property type="match status" value="1"/>
</dbReference>
<organism evidence="3 4">
    <name type="scientific">Flavobacterium amnicola</name>
    <dbReference type="NCBI Taxonomy" id="2506422"/>
    <lineage>
        <taxon>Bacteria</taxon>
        <taxon>Pseudomonadati</taxon>
        <taxon>Bacteroidota</taxon>
        <taxon>Flavobacteriia</taxon>
        <taxon>Flavobacteriales</taxon>
        <taxon>Flavobacteriaceae</taxon>
        <taxon>Flavobacterium</taxon>
    </lineage>
</organism>
<evidence type="ECO:0000256" key="1">
    <source>
        <dbReference type="SAM" id="SignalP"/>
    </source>
</evidence>
<dbReference type="PROSITE" id="PS50853">
    <property type="entry name" value="FN3"/>
    <property type="match status" value="2"/>
</dbReference>
<dbReference type="Gene3D" id="2.60.40.10">
    <property type="entry name" value="Immunoglobulins"/>
    <property type="match status" value="4"/>
</dbReference>
<name>A0A4Q1K955_9FLAO</name>
<dbReference type="AlphaFoldDB" id="A0A4Q1K955"/>
<feature type="domain" description="Fibronectin type-III" evidence="2">
    <location>
        <begin position="457"/>
        <end position="549"/>
    </location>
</feature>
<dbReference type="InterPro" id="IPR036116">
    <property type="entry name" value="FN3_sf"/>
</dbReference>